<dbReference type="PROSITE" id="PS51711">
    <property type="entry name" value="G_FEOB"/>
    <property type="match status" value="1"/>
</dbReference>
<feature type="transmembrane region" description="Helical" evidence="15">
    <location>
        <begin position="398"/>
        <end position="418"/>
    </location>
</feature>
<dbReference type="RefSeq" id="WP_066044882.1">
    <property type="nucleotide sequence ID" value="NZ_AP013042.1"/>
</dbReference>
<evidence type="ECO:0000256" key="11">
    <source>
        <dbReference type="ARBA" id="ARBA00023136"/>
    </source>
</evidence>
<dbReference type="PRINTS" id="PR00326">
    <property type="entry name" value="GTP1OBG"/>
</dbReference>
<evidence type="ECO:0000313" key="17">
    <source>
        <dbReference type="EMBL" id="BAS68053.1"/>
    </source>
</evidence>
<feature type="binding site" evidence="13">
    <location>
        <begin position="35"/>
        <end position="39"/>
    </location>
    <ligand>
        <name>GTP</name>
        <dbReference type="ChEBI" id="CHEBI:37565"/>
        <label>2</label>
    </ligand>
</feature>
<dbReference type="Proteomes" id="UP000067399">
    <property type="component" value="Chromosome"/>
</dbReference>
<feature type="binding site" evidence="13">
    <location>
        <begin position="56"/>
        <end position="59"/>
    </location>
    <ligand>
        <name>GTP</name>
        <dbReference type="ChEBI" id="CHEBI:37565"/>
        <label>3</label>
    </ligand>
</feature>
<evidence type="ECO:0000256" key="2">
    <source>
        <dbReference type="ARBA" id="ARBA00022448"/>
    </source>
</evidence>
<keyword evidence="5 15" id="KW-0812">Transmembrane</keyword>
<evidence type="ECO:0000256" key="12">
    <source>
        <dbReference type="NCBIfam" id="TIGR00437"/>
    </source>
</evidence>
<evidence type="ECO:0000256" key="7">
    <source>
        <dbReference type="ARBA" id="ARBA00022989"/>
    </source>
</evidence>
<comment type="similarity">
    <text evidence="15">Belongs to the TRAFAC class TrmE-Era-EngA-EngB-Septin-like GTPase superfamily. FeoB GTPase (TC 9.A.8) family.</text>
</comment>
<dbReference type="CDD" id="cd01879">
    <property type="entry name" value="FeoB"/>
    <property type="match status" value="1"/>
</dbReference>
<name>A0A0P0USB3_9GAMM</name>
<keyword evidence="14" id="KW-0479">Metal-binding</keyword>
<sequence>MKFDKIALIGNPNCGKTTLFNLLTGAKQRIGNWPGVTIERKEGEFVVNAKTYGIVDLPGVYSINEDASIDEQIARDFALNNPEYLYFNIIDASTLERGLYLTTQLREAGINIVILLNMMDIVYKRGMEIDVEALKQATGCEVIALSLKETVDFSQFKRAIEGFSATKALEIVYPDEVKTADNERVALLKAESRFRHAHTVASQVIEHNVNLKKTISDKIDKVILGALTGVPIFLLVMYLLFLMSINFGGALIDFFDIATGAIFVDGVRYLMSSVNAPEFLTVLIADGVGGGIQVVATFVPIIFALYLFLTLLEEVGYMARAAFVMDQFMRKIGLSGKAFIPLVVGFGCNVPGIMAARTLDTHRERVTTVLMAPFMSCGARLAVYALFAAAFFPVGGQNIVFALYVIGILFAVLTAFILKHAFKSVDTSDFLMEIPNYQLPSLRNLLTNTWNKLKGFVLGAGKIIVIVVTIINVVNSVGMDGSFGNQDSKNSLLSKVAQVVTPVFKPMGIEADNWPATVGIVTGILAKEVVVGTLDSLYSSIDVEASKRQEVAVEYSLISGLTEALKTIPVNLQDALQNLSDPLGLGVLDDTNSQTVAAQTQEVSTDTFGAMVSRFDGKIGAFAYLLFILLYFPCVAAFGAMIREIGRSWAIVGALWATGLAYFSATAFYQIGTFTQHPLYSLFWIGVSIVILIASILMLVNTGRKASDRVIPIITESTCRHCK</sequence>
<evidence type="ECO:0000256" key="15">
    <source>
        <dbReference type="RuleBase" id="RU362098"/>
    </source>
</evidence>
<keyword evidence="9" id="KW-0406">Ion transport</keyword>
<reference evidence="17 18" key="2">
    <citation type="journal article" date="2016" name="ISME J.">
        <title>Heterogeneous composition of key metabolic gene clusters in a vent mussel symbiont population.</title>
        <authorList>
            <person name="Ikuta T."/>
            <person name="Takaki Y."/>
            <person name="Nagai Y."/>
            <person name="Shimamura S."/>
            <person name="Tsuda M."/>
            <person name="Kawagucci S."/>
            <person name="Aoki Y."/>
            <person name="Inoue K."/>
            <person name="Teruya M."/>
            <person name="Satou K."/>
            <person name="Teruya K."/>
            <person name="Shimoji M."/>
            <person name="Tamotsu H."/>
            <person name="Hirano T."/>
            <person name="Maruyama T."/>
            <person name="Yoshida T."/>
        </authorList>
    </citation>
    <scope>NUCLEOTIDE SEQUENCE [LARGE SCALE GENOMIC DNA]</scope>
    <source>
        <strain evidence="17 18">Myojin Knoll</strain>
    </source>
</reference>
<dbReference type="PANTHER" id="PTHR43185">
    <property type="entry name" value="FERROUS IRON TRANSPORT PROTEIN B"/>
    <property type="match status" value="1"/>
</dbReference>
<dbReference type="GO" id="GO:0005525">
    <property type="term" value="F:GTP binding"/>
    <property type="evidence" value="ECO:0007669"/>
    <property type="project" value="UniProtKB-KW"/>
</dbReference>
<dbReference type="GO" id="GO:0015093">
    <property type="term" value="F:ferrous iron transmembrane transporter activity"/>
    <property type="evidence" value="ECO:0007669"/>
    <property type="project" value="UniProtKB-UniRule"/>
</dbReference>
<feature type="transmembrane region" description="Helical" evidence="15">
    <location>
        <begin position="222"/>
        <end position="241"/>
    </location>
</feature>
<accession>A0A0P0USB3</accession>
<feature type="transmembrane region" description="Helical" evidence="15">
    <location>
        <begin position="621"/>
        <end position="642"/>
    </location>
</feature>
<dbReference type="InterPro" id="IPR006073">
    <property type="entry name" value="GTP-bd"/>
</dbReference>
<organism evidence="17 18">
    <name type="scientific">endosymbiont of Bathymodiolus septemdierum str. Myojin knoll</name>
    <dbReference type="NCBI Taxonomy" id="1303921"/>
    <lineage>
        <taxon>Bacteria</taxon>
        <taxon>Pseudomonadati</taxon>
        <taxon>Pseudomonadota</taxon>
        <taxon>Gammaproteobacteria</taxon>
        <taxon>sulfur-oxidizing symbionts</taxon>
    </lineage>
</organism>
<feature type="transmembrane region" description="Helical" evidence="15">
    <location>
        <begin position="681"/>
        <end position="700"/>
    </location>
</feature>
<keyword evidence="4 15" id="KW-0410">Iron transport</keyword>
<feature type="binding site" evidence="14">
    <location>
        <position position="21"/>
    </location>
    <ligand>
        <name>Mg(2+)</name>
        <dbReference type="ChEBI" id="CHEBI:18420"/>
        <label>2</label>
    </ligand>
</feature>
<evidence type="ECO:0000256" key="8">
    <source>
        <dbReference type="ARBA" id="ARBA00023004"/>
    </source>
</evidence>
<evidence type="ECO:0000256" key="10">
    <source>
        <dbReference type="ARBA" id="ARBA00023134"/>
    </source>
</evidence>
<feature type="transmembrane region" description="Helical" evidence="15">
    <location>
        <begin position="279"/>
        <end position="309"/>
    </location>
</feature>
<gene>
    <name evidence="17" type="primary">feoB</name>
    <name evidence="17" type="ORF">BSEPE_1062</name>
</gene>
<evidence type="ECO:0000256" key="1">
    <source>
        <dbReference type="ARBA" id="ARBA00004651"/>
    </source>
</evidence>
<keyword evidence="11 15" id="KW-0472">Membrane</keyword>
<evidence type="ECO:0000313" key="18">
    <source>
        <dbReference type="Proteomes" id="UP000067399"/>
    </source>
</evidence>
<evidence type="ECO:0000256" key="5">
    <source>
        <dbReference type="ARBA" id="ARBA00022692"/>
    </source>
</evidence>
<dbReference type="Gene3D" id="3.40.50.300">
    <property type="entry name" value="P-loop containing nucleotide triphosphate hydrolases"/>
    <property type="match status" value="1"/>
</dbReference>
<dbReference type="InterPro" id="IPR027417">
    <property type="entry name" value="P-loop_NTPase"/>
</dbReference>
<dbReference type="EMBL" id="AP013042">
    <property type="protein sequence ID" value="BAS68053.1"/>
    <property type="molecule type" value="Genomic_DNA"/>
</dbReference>
<dbReference type="STRING" id="1303921.BSEPE_1062"/>
<dbReference type="Pfam" id="PF07670">
    <property type="entry name" value="Gate"/>
    <property type="match status" value="2"/>
</dbReference>
<dbReference type="OrthoDB" id="9809127at2"/>
<dbReference type="InterPro" id="IPR011642">
    <property type="entry name" value="Gate_dom"/>
</dbReference>
<dbReference type="SUPFAM" id="SSF52540">
    <property type="entry name" value="P-loop containing nucleoside triphosphate hydrolases"/>
    <property type="match status" value="1"/>
</dbReference>
<evidence type="ECO:0000259" key="16">
    <source>
        <dbReference type="PROSITE" id="PS51711"/>
    </source>
</evidence>
<keyword evidence="6 13" id="KW-0547">Nucleotide-binding</keyword>
<dbReference type="Pfam" id="PF07664">
    <property type="entry name" value="FeoB_C"/>
    <property type="match status" value="1"/>
</dbReference>
<comment type="subcellular location">
    <subcellularLocation>
        <location evidence="15">Cell inner membrane</location>
        <topology evidence="15">Multi-pass membrane protein</topology>
    </subcellularLocation>
    <subcellularLocation>
        <location evidence="1">Cell membrane</location>
        <topology evidence="1">Multi-pass membrane protein</topology>
    </subcellularLocation>
</comment>
<dbReference type="PANTHER" id="PTHR43185:SF1">
    <property type="entry name" value="FE(2+) TRANSPORTER FEOB"/>
    <property type="match status" value="1"/>
</dbReference>
<dbReference type="KEGG" id="ebh:BSEPE_1062"/>
<dbReference type="GO" id="GO:0005886">
    <property type="term" value="C:plasma membrane"/>
    <property type="evidence" value="ECO:0007669"/>
    <property type="project" value="UniProtKB-SubCell"/>
</dbReference>
<dbReference type="InterPro" id="IPR011640">
    <property type="entry name" value="Fe2_transport_prot_B_C"/>
</dbReference>
<evidence type="ECO:0000256" key="13">
    <source>
        <dbReference type="PIRSR" id="PIRSR603373-1"/>
    </source>
</evidence>
<comment type="function">
    <text evidence="15">Probable transporter of a GTP-driven Fe(2+) uptake system.</text>
</comment>
<proteinExistence type="inferred from homology"/>
<keyword evidence="2 15" id="KW-0813">Transport</keyword>
<dbReference type="GO" id="GO:0046872">
    <property type="term" value="F:metal ion binding"/>
    <property type="evidence" value="ECO:0007669"/>
    <property type="project" value="UniProtKB-KW"/>
</dbReference>
<feature type="transmembrane region" description="Helical" evidence="15">
    <location>
        <begin position="368"/>
        <end position="392"/>
    </location>
</feature>
<evidence type="ECO:0000256" key="6">
    <source>
        <dbReference type="ARBA" id="ARBA00022741"/>
    </source>
</evidence>
<keyword evidence="7 15" id="KW-1133">Transmembrane helix</keyword>
<keyword evidence="8 15" id="KW-0408">Iron</keyword>
<feature type="binding site" evidence="13">
    <location>
        <begin position="117"/>
        <end position="120"/>
    </location>
    <ligand>
        <name>GTP</name>
        <dbReference type="ChEBI" id="CHEBI:37565"/>
        <label>1</label>
    </ligand>
</feature>
<dbReference type="Pfam" id="PF02421">
    <property type="entry name" value="FeoB_N"/>
    <property type="match status" value="1"/>
</dbReference>
<keyword evidence="18" id="KW-1185">Reference proteome</keyword>
<feature type="binding site" evidence="13">
    <location>
        <begin position="10"/>
        <end position="17"/>
    </location>
    <ligand>
        <name>GTP</name>
        <dbReference type="ChEBI" id="CHEBI:37565"/>
        <label>1</label>
    </ligand>
</feature>
<dbReference type="InterPro" id="IPR030389">
    <property type="entry name" value="G_FEOB_dom"/>
</dbReference>
<keyword evidence="14" id="KW-0460">Magnesium</keyword>
<evidence type="ECO:0000256" key="9">
    <source>
        <dbReference type="ARBA" id="ARBA00023065"/>
    </source>
</evidence>
<keyword evidence="10 13" id="KW-0342">GTP-binding</keyword>
<reference evidence="17 18" key="1">
    <citation type="journal article" date="2000" name="Mar. Ecol. Prog. Ser.">
        <title>Phylogenetic characterization of endosymbionts in three hydrothermal vent mussels: influence on host distributions.</title>
        <authorList>
            <person name="Fujiwara Y."/>
            <person name="Takai K."/>
            <person name="Uematsu K."/>
            <person name="Tsuchida S."/>
            <person name="Hunt J.C."/>
            <person name="Hashimoto J."/>
        </authorList>
    </citation>
    <scope>NUCLEOTIDE SEQUENCE [LARGE SCALE GENOMIC DNA]</scope>
    <source>
        <strain evidence="17 18">Myojin Knoll</strain>
    </source>
</reference>
<dbReference type="NCBIfam" id="TIGR00437">
    <property type="entry name" value="feoB"/>
    <property type="match status" value="1"/>
</dbReference>
<evidence type="ECO:0000256" key="3">
    <source>
        <dbReference type="ARBA" id="ARBA00022475"/>
    </source>
</evidence>
<keyword evidence="3" id="KW-1003">Cell membrane</keyword>
<dbReference type="InterPro" id="IPR050860">
    <property type="entry name" value="FeoB_GTPase"/>
</dbReference>
<protein>
    <recommendedName>
        <fullName evidence="12 15">Ferrous iron transport protein B</fullName>
    </recommendedName>
</protein>
<feature type="binding site" evidence="14">
    <location>
        <position position="25"/>
    </location>
    <ligand>
        <name>Mg(2+)</name>
        <dbReference type="ChEBI" id="CHEBI:18420"/>
        <label>2</label>
    </ligand>
</feature>
<dbReference type="AlphaFoldDB" id="A0A0P0USB3"/>
<feature type="domain" description="FeoB-type G" evidence="16">
    <location>
        <begin position="3"/>
        <end position="169"/>
    </location>
</feature>
<dbReference type="InterPro" id="IPR003373">
    <property type="entry name" value="Fe2_transport_prot-B"/>
</dbReference>
<feature type="binding site" evidence="14">
    <location>
        <position position="24"/>
    </location>
    <ligand>
        <name>Mg(2+)</name>
        <dbReference type="ChEBI" id="CHEBI:18420"/>
        <label>2</label>
    </ligand>
</feature>
<evidence type="ECO:0000256" key="14">
    <source>
        <dbReference type="PIRSR" id="PIRSR603373-2"/>
    </source>
</evidence>
<feature type="transmembrane region" description="Helical" evidence="15">
    <location>
        <begin position="338"/>
        <end position="356"/>
    </location>
</feature>
<evidence type="ECO:0000256" key="4">
    <source>
        <dbReference type="ARBA" id="ARBA00022496"/>
    </source>
</evidence>
<feature type="transmembrane region" description="Helical" evidence="15">
    <location>
        <begin position="649"/>
        <end position="669"/>
    </location>
</feature>